<accession>A0A6J7WHS5</accession>
<proteinExistence type="predicted"/>
<protein>
    <submittedName>
        <fullName evidence="1">Uncharacterized protein</fullName>
    </submittedName>
</protein>
<gene>
    <name evidence="1" type="ORF">UFOVP190_306</name>
</gene>
<name>A0A6J7WHS5_9CAUD</name>
<organism evidence="1">
    <name type="scientific">uncultured Caudovirales phage</name>
    <dbReference type="NCBI Taxonomy" id="2100421"/>
    <lineage>
        <taxon>Viruses</taxon>
        <taxon>Duplodnaviria</taxon>
        <taxon>Heunggongvirae</taxon>
        <taxon>Uroviricota</taxon>
        <taxon>Caudoviricetes</taxon>
        <taxon>Peduoviridae</taxon>
        <taxon>Maltschvirus</taxon>
        <taxon>Maltschvirus maltsch</taxon>
    </lineage>
</organism>
<reference evidence="1" key="1">
    <citation type="submission" date="2020-05" db="EMBL/GenBank/DDBJ databases">
        <authorList>
            <person name="Chiriac C."/>
            <person name="Salcher M."/>
            <person name="Ghai R."/>
            <person name="Kavagutti S V."/>
        </authorList>
    </citation>
    <scope>NUCLEOTIDE SEQUENCE</scope>
</reference>
<sequence>MKRYLKILWDSFLEARIQSAKARANFYRL</sequence>
<dbReference type="EMBL" id="LR798243">
    <property type="protein sequence ID" value="CAB5214886.1"/>
    <property type="molecule type" value="Genomic_DNA"/>
</dbReference>
<evidence type="ECO:0000313" key="1">
    <source>
        <dbReference type="EMBL" id="CAB5214886.1"/>
    </source>
</evidence>